<evidence type="ECO:0000256" key="3">
    <source>
        <dbReference type="ARBA" id="ARBA00022989"/>
    </source>
</evidence>
<keyword evidence="4 6" id="KW-0472">Membrane</keyword>
<feature type="transmembrane region" description="Helical" evidence="6">
    <location>
        <begin position="114"/>
        <end position="134"/>
    </location>
</feature>
<feature type="compositionally biased region" description="Polar residues" evidence="5">
    <location>
        <begin position="217"/>
        <end position="237"/>
    </location>
</feature>
<dbReference type="PANTHER" id="PTHR11040:SF210">
    <property type="entry name" value="ZINC-REGULATED TRANSPORTER 3"/>
    <property type="match status" value="1"/>
</dbReference>
<dbReference type="Pfam" id="PF02535">
    <property type="entry name" value="Zip"/>
    <property type="match status" value="1"/>
</dbReference>
<name>A0A1B5KR02_USTVR</name>
<feature type="compositionally biased region" description="Basic residues" evidence="5">
    <location>
        <begin position="174"/>
        <end position="185"/>
    </location>
</feature>
<evidence type="ECO:0008006" key="9">
    <source>
        <dbReference type="Google" id="ProtNLM"/>
    </source>
</evidence>
<feature type="transmembrane region" description="Helical" evidence="6">
    <location>
        <begin position="80"/>
        <end position="102"/>
    </location>
</feature>
<accession>A0A1B5KR02</accession>
<keyword evidence="2 6" id="KW-0812">Transmembrane</keyword>
<dbReference type="AlphaFoldDB" id="A0A1B5KR02"/>
<feature type="transmembrane region" description="Helical" evidence="6">
    <location>
        <begin position="519"/>
        <end position="541"/>
    </location>
</feature>
<feature type="transmembrane region" description="Helical" evidence="6">
    <location>
        <begin position="485"/>
        <end position="507"/>
    </location>
</feature>
<evidence type="ECO:0000313" key="7">
    <source>
        <dbReference type="EMBL" id="GAO13129.1"/>
    </source>
</evidence>
<reference evidence="8" key="1">
    <citation type="journal article" date="2016" name="Genome Announc.">
        <title>Genome sequence of Ustilaginoidea virens IPU010, a rice pathogenic fungus causing false smut.</title>
        <authorList>
            <person name="Kumagai T."/>
            <person name="Ishii T."/>
            <person name="Terai G."/>
            <person name="Umemura M."/>
            <person name="Machida M."/>
            <person name="Asai K."/>
        </authorList>
    </citation>
    <scope>NUCLEOTIDE SEQUENCE [LARGE SCALE GENOMIC DNA]</scope>
    <source>
        <strain evidence="8">IPU010</strain>
    </source>
</reference>
<evidence type="ECO:0000256" key="6">
    <source>
        <dbReference type="SAM" id="Phobius"/>
    </source>
</evidence>
<feature type="region of interest" description="Disordered" evidence="5">
    <location>
        <begin position="342"/>
        <end position="391"/>
    </location>
</feature>
<dbReference type="InterPro" id="IPR003689">
    <property type="entry name" value="ZIP"/>
</dbReference>
<comment type="subcellular location">
    <subcellularLocation>
        <location evidence="1">Membrane</location>
        <topology evidence="1">Multi-pass membrane protein</topology>
    </subcellularLocation>
</comment>
<sequence>MELAAESVDNDTRGWIMCVVSGIGAFYFRESRGRLNFRRRRATKPSPGKACVFGASIVCVDFLVRLIPGKRNFRIQDSNVFLASSLSLSFGVMMFSALYSMLPESKDYLKKDGWDDLSAGLVIMACFIAGFFGIQAVSRLLHRHIPSHVVDCDHTHDDRPPQDGQLCNHDRRQSRVSRARRRLSRPRSSQALAANKLAAVDQGPGNGFAPAAESTPLLPSSTAEPDVNGSHQSQKRQASVRGDESSQRAASPLVAVRHRATTDLEAVPRRPSMYDVQKRLMSFVKDTKCNCDEGGSCYGYTDPCGQECFKHLSTRTSQRSSHSGPRQSVLLRTSTGPFYPHSASLFHGADGHDHGSQLDRPVSPLFQTSRAASREQLLSPTDEETELETGPYSCCPSVKQDEEDVQGQQHHHHVPANAFLSIGLQTSIAIALHKFPEGFITYATNHANPALGFNVFMALFVHNISEGFAMCLPLYMALGSRWRAMAWSAVLGGLSQPVGAGLAALWFKLAQRSNIAPNAVVYACLFASTSGIMVSVGLQLFVEGLSLNHNRNLCIFFGFLGMALLGLSNALFAAH</sequence>
<comment type="caution">
    <text evidence="7">The sequence shown here is derived from an EMBL/GenBank/DDBJ whole genome shotgun (WGS) entry which is preliminary data.</text>
</comment>
<organism evidence="7 8">
    <name type="scientific">Ustilaginoidea virens</name>
    <name type="common">Rice false smut fungus</name>
    <name type="synonym">Villosiclava virens</name>
    <dbReference type="NCBI Taxonomy" id="1159556"/>
    <lineage>
        <taxon>Eukaryota</taxon>
        <taxon>Fungi</taxon>
        <taxon>Dikarya</taxon>
        <taxon>Ascomycota</taxon>
        <taxon>Pezizomycotina</taxon>
        <taxon>Sordariomycetes</taxon>
        <taxon>Hypocreomycetidae</taxon>
        <taxon>Hypocreales</taxon>
        <taxon>Clavicipitaceae</taxon>
        <taxon>Ustilaginoidea</taxon>
    </lineage>
</organism>
<feature type="transmembrane region" description="Helical" evidence="6">
    <location>
        <begin position="12"/>
        <end position="29"/>
    </location>
</feature>
<evidence type="ECO:0000313" key="8">
    <source>
        <dbReference type="Proteomes" id="UP000054053"/>
    </source>
</evidence>
<evidence type="ECO:0000256" key="4">
    <source>
        <dbReference type="ARBA" id="ARBA00023136"/>
    </source>
</evidence>
<proteinExistence type="predicted"/>
<feature type="region of interest" description="Disordered" evidence="5">
    <location>
        <begin position="315"/>
        <end position="334"/>
    </location>
</feature>
<feature type="transmembrane region" description="Helical" evidence="6">
    <location>
        <begin position="553"/>
        <end position="574"/>
    </location>
</feature>
<feature type="transmembrane region" description="Helical" evidence="6">
    <location>
        <begin position="455"/>
        <end position="478"/>
    </location>
</feature>
<evidence type="ECO:0000256" key="5">
    <source>
        <dbReference type="SAM" id="MobiDB-lite"/>
    </source>
</evidence>
<dbReference type="PANTHER" id="PTHR11040">
    <property type="entry name" value="ZINC/IRON TRANSPORTER"/>
    <property type="match status" value="1"/>
</dbReference>
<gene>
    <name evidence="7" type="ORF">UVI_02024870</name>
</gene>
<dbReference type="GO" id="GO:0005385">
    <property type="term" value="F:zinc ion transmembrane transporter activity"/>
    <property type="evidence" value="ECO:0007669"/>
    <property type="project" value="TreeGrafter"/>
</dbReference>
<dbReference type="Proteomes" id="UP000054053">
    <property type="component" value="Unassembled WGS sequence"/>
</dbReference>
<feature type="region of interest" description="Disordered" evidence="5">
    <location>
        <begin position="153"/>
        <end position="252"/>
    </location>
</feature>
<evidence type="ECO:0000256" key="2">
    <source>
        <dbReference type="ARBA" id="ARBA00022692"/>
    </source>
</evidence>
<feature type="compositionally biased region" description="Polar residues" evidence="5">
    <location>
        <begin position="365"/>
        <end position="379"/>
    </location>
</feature>
<dbReference type="EMBL" id="BBTG02000010">
    <property type="protein sequence ID" value="GAO13129.1"/>
    <property type="molecule type" value="Genomic_DNA"/>
</dbReference>
<protein>
    <recommendedName>
        <fullName evidence="9">Vacuolar Zn-iron permease</fullName>
    </recommendedName>
</protein>
<dbReference type="GO" id="GO:0016020">
    <property type="term" value="C:membrane"/>
    <property type="evidence" value="ECO:0007669"/>
    <property type="project" value="UniProtKB-SubCell"/>
</dbReference>
<evidence type="ECO:0000256" key="1">
    <source>
        <dbReference type="ARBA" id="ARBA00004141"/>
    </source>
</evidence>
<keyword evidence="3 6" id="KW-1133">Transmembrane helix</keyword>